<dbReference type="Proteomes" id="UP000256964">
    <property type="component" value="Unassembled WGS sequence"/>
</dbReference>
<name>A0A371DB97_9APHY</name>
<dbReference type="EMBL" id="KZ857403">
    <property type="protein sequence ID" value="RDX49808.1"/>
    <property type="molecule type" value="Genomic_DNA"/>
</dbReference>
<protein>
    <recommendedName>
        <fullName evidence="3">NAD(P)-binding domain-containing protein</fullName>
    </recommendedName>
</protein>
<reference evidence="1 2" key="1">
    <citation type="journal article" date="2018" name="Biotechnol. Biofuels">
        <title>Integrative visual omics of the white-rot fungus Polyporus brumalis exposes the biotechnological potential of its oxidative enzymes for delignifying raw plant biomass.</title>
        <authorList>
            <person name="Miyauchi S."/>
            <person name="Rancon A."/>
            <person name="Drula E."/>
            <person name="Hage H."/>
            <person name="Chaduli D."/>
            <person name="Favel A."/>
            <person name="Grisel S."/>
            <person name="Henrissat B."/>
            <person name="Herpoel-Gimbert I."/>
            <person name="Ruiz-Duenas F.J."/>
            <person name="Chevret D."/>
            <person name="Hainaut M."/>
            <person name="Lin J."/>
            <person name="Wang M."/>
            <person name="Pangilinan J."/>
            <person name="Lipzen A."/>
            <person name="Lesage-Meessen L."/>
            <person name="Navarro D."/>
            <person name="Riley R."/>
            <person name="Grigoriev I.V."/>
            <person name="Zhou S."/>
            <person name="Raouche S."/>
            <person name="Rosso M.N."/>
        </authorList>
    </citation>
    <scope>NUCLEOTIDE SEQUENCE [LARGE SCALE GENOMIC DNA]</scope>
    <source>
        <strain evidence="1 2">BRFM 1820</strain>
    </source>
</reference>
<keyword evidence="2" id="KW-1185">Reference proteome</keyword>
<dbReference type="AlphaFoldDB" id="A0A371DB97"/>
<evidence type="ECO:0000313" key="2">
    <source>
        <dbReference type="Proteomes" id="UP000256964"/>
    </source>
</evidence>
<sequence>MSGKAGRRPSRPALAKLMSCFSLSVRTSSFVCPLDDLNFTAANLGGNLNISISRGFYLDPPNLCTHSLLNLLSTIPGSLRAPETQPRFIIVTSMAATSESQGALPLILKPLYYAVLPATLADKLGMERVLSHCAGWSWSFKDEPSNDILPQSWQSTPRLPSQGELKNVVIVRPAVLTDGESRGDEAGTTGKAPYRTKKDMIMGSAYRVSRKDVAHFVVEEVLPNWSEWEGSGVVLAY</sequence>
<dbReference type="Gene3D" id="3.40.50.720">
    <property type="entry name" value="NAD(P)-binding Rossmann-like Domain"/>
    <property type="match status" value="1"/>
</dbReference>
<accession>A0A371DB97</accession>
<organism evidence="1 2">
    <name type="scientific">Lentinus brumalis</name>
    <dbReference type="NCBI Taxonomy" id="2498619"/>
    <lineage>
        <taxon>Eukaryota</taxon>
        <taxon>Fungi</taxon>
        <taxon>Dikarya</taxon>
        <taxon>Basidiomycota</taxon>
        <taxon>Agaricomycotina</taxon>
        <taxon>Agaricomycetes</taxon>
        <taxon>Polyporales</taxon>
        <taxon>Polyporaceae</taxon>
        <taxon>Lentinus</taxon>
    </lineage>
</organism>
<evidence type="ECO:0000313" key="1">
    <source>
        <dbReference type="EMBL" id="RDX49808.1"/>
    </source>
</evidence>
<proteinExistence type="predicted"/>
<evidence type="ECO:0008006" key="3">
    <source>
        <dbReference type="Google" id="ProtNLM"/>
    </source>
</evidence>
<dbReference type="OrthoDB" id="63935at2759"/>
<gene>
    <name evidence="1" type="ORF">OH76DRAFT_1403396</name>
</gene>